<organism evidence="2 3">
    <name type="scientific">[Myrmecia] bisecta</name>
    <dbReference type="NCBI Taxonomy" id="41462"/>
    <lineage>
        <taxon>Eukaryota</taxon>
        <taxon>Viridiplantae</taxon>
        <taxon>Chlorophyta</taxon>
        <taxon>core chlorophytes</taxon>
        <taxon>Trebouxiophyceae</taxon>
        <taxon>Trebouxiales</taxon>
        <taxon>Trebouxiaceae</taxon>
        <taxon>Myrmecia</taxon>
    </lineage>
</organism>
<reference evidence="2 3" key="1">
    <citation type="journal article" date="2024" name="Nat. Commun.">
        <title>Phylogenomics reveals the evolutionary origins of lichenization in chlorophyte algae.</title>
        <authorList>
            <person name="Puginier C."/>
            <person name="Libourel C."/>
            <person name="Otte J."/>
            <person name="Skaloud P."/>
            <person name="Haon M."/>
            <person name="Grisel S."/>
            <person name="Petersen M."/>
            <person name="Berrin J.G."/>
            <person name="Delaux P.M."/>
            <person name="Dal Grande F."/>
            <person name="Keller J."/>
        </authorList>
    </citation>
    <scope>NUCLEOTIDE SEQUENCE [LARGE SCALE GENOMIC DNA]</scope>
    <source>
        <strain evidence="2 3">SAG 2043</strain>
    </source>
</reference>
<feature type="region of interest" description="Disordered" evidence="1">
    <location>
        <begin position="1"/>
        <end position="40"/>
    </location>
</feature>
<dbReference type="EMBL" id="JALJOR010000003">
    <property type="protein sequence ID" value="KAK9820231.1"/>
    <property type="molecule type" value="Genomic_DNA"/>
</dbReference>
<feature type="compositionally biased region" description="Polar residues" evidence="1">
    <location>
        <begin position="224"/>
        <end position="234"/>
    </location>
</feature>
<comment type="caution">
    <text evidence="2">The sequence shown here is derived from an EMBL/GenBank/DDBJ whole genome shotgun (WGS) entry which is preliminary data.</text>
</comment>
<dbReference type="AlphaFoldDB" id="A0AAW1QFK1"/>
<evidence type="ECO:0000313" key="3">
    <source>
        <dbReference type="Proteomes" id="UP001489004"/>
    </source>
</evidence>
<dbReference type="PANTHER" id="PTHR48206:SF1">
    <property type="entry name" value="CHLOROPLAST SENSOR KINASE, CHLOROPLASTIC"/>
    <property type="match status" value="1"/>
</dbReference>
<protein>
    <submittedName>
        <fullName evidence="2">Uncharacterized protein</fullName>
    </submittedName>
</protein>
<sequence length="391" mass="41895">MHVLSGPAVNTCSSATLSSPRGTQRSCKCRHKPPPYRRTPTTPYSFLGRWELQEGAHSGTAIYDLKKRAGVQPPVWNSGDFALLDGSEPDASQELSDEFRELCQAQMDILASLLHVDGRAQGELRATVYARVPLSFETGALQLQRVASWGPAAADSAGRAAAEGSTDSMLVLGANGPAGTDHLAEESLANELATISVDGMTIDEYDEQAEAGPASRDSVPQPHTLPQHTSWSPHGSTWAVPPLAVLPEPELFSTVELHSLKTVARVLAMACALDQRAALERAESMAGRRRVRGLVEEARGPLSALRTLGAMLVPRLDEGDPDRDMAEGIMVQGNRLQEVRTPRGGQVSVSAHAGADGGVEVRISDSGRSMAHRLAEQMKVPATDRYQRLFG</sequence>
<accession>A0AAW1QFK1</accession>
<gene>
    <name evidence="2" type="ORF">WJX72_007724</name>
</gene>
<feature type="region of interest" description="Disordered" evidence="1">
    <location>
        <begin position="208"/>
        <end position="234"/>
    </location>
</feature>
<feature type="compositionally biased region" description="Polar residues" evidence="1">
    <location>
        <begin position="8"/>
        <end position="26"/>
    </location>
</feature>
<evidence type="ECO:0000256" key="1">
    <source>
        <dbReference type="SAM" id="MobiDB-lite"/>
    </source>
</evidence>
<dbReference type="PANTHER" id="PTHR48206">
    <property type="entry name" value="CHLOROPLAST SENSOR KINASE, CHLOROPLASTIC"/>
    <property type="match status" value="1"/>
</dbReference>
<keyword evidence="3" id="KW-1185">Reference proteome</keyword>
<name>A0AAW1QFK1_9CHLO</name>
<proteinExistence type="predicted"/>
<dbReference type="InterPro" id="IPR053334">
    <property type="entry name" value="Chloroplast_Sensor_Kinase"/>
</dbReference>
<evidence type="ECO:0000313" key="2">
    <source>
        <dbReference type="EMBL" id="KAK9820231.1"/>
    </source>
</evidence>
<dbReference type="Proteomes" id="UP001489004">
    <property type="component" value="Unassembled WGS sequence"/>
</dbReference>